<dbReference type="AlphaFoldDB" id="A0A2D2AUR3"/>
<dbReference type="OrthoDB" id="9815501at2"/>
<accession>A0A2D2AUR3</accession>
<reference evidence="3 4" key="1">
    <citation type="submission" date="2017-10" db="EMBL/GenBank/DDBJ databases">
        <title>Genome sequence of Caulobacter mirabilis FWC38.</title>
        <authorList>
            <person name="Fiebig A."/>
            <person name="Crosson S."/>
        </authorList>
    </citation>
    <scope>NUCLEOTIDE SEQUENCE [LARGE SCALE GENOMIC DNA]</scope>
    <source>
        <strain evidence="3 4">FWC 38</strain>
    </source>
</reference>
<dbReference type="GO" id="GO:0006355">
    <property type="term" value="P:regulation of DNA-templated transcription"/>
    <property type="evidence" value="ECO:0007669"/>
    <property type="project" value="InterPro"/>
</dbReference>
<sequence length="85" mass="9492">MNVSLTPELEAFVEQAVKSGRYGSASEAVREGLRLLQEREAKFLRLKKDIEDGLASGDAGEFDDKVLERIKTEGRKRLLARQAAE</sequence>
<evidence type="ECO:0000256" key="2">
    <source>
        <dbReference type="ARBA" id="ARBA00022649"/>
    </source>
</evidence>
<keyword evidence="2" id="KW-1277">Toxin-antitoxin system</keyword>
<dbReference type="Gene3D" id="6.10.10.120">
    <property type="entry name" value="Antitoxin ParD1-like"/>
    <property type="match status" value="1"/>
</dbReference>
<protein>
    <submittedName>
        <fullName evidence="3">Type II toxin-antitoxin system ParD family antitoxin</fullName>
    </submittedName>
</protein>
<dbReference type="SUPFAM" id="SSF47598">
    <property type="entry name" value="Ribbon-helix-helix"/>
    <property type="match status" value="1"/>
</dbReference>
<dbReference type="InterPro" id="IPR010985">
    <property type="entry name" value="Ribbon_hlx_hlx"/>
</dbReference>
<evidence type="ECO:0000313" key="4">
    <source>
        <dbReference type="Proteomes" id="UP000228945"/>
    </source>
</evidence>
<dbReference type="EMBL" id="CP024201">
    <property type="protein sequence ID" value="ATQ41749.1"/>
    <property type="molecule type" value="Genomic_DNA"/>
</dbReference>
<keyword evidence="4" id="KW-1185">Reference proteome</keyword>
<evidence type="ECO:0000313" key="3">
    <source>
        <dbReference type="EMBL" id="ATQ41749.1"/>
    </source>
</evidence>
<gene>
    <name evidence="3" type="ORF">CSW64_04655</name>
</gene>
<dbReference type="NCBIfam" id="TIGR02606">
    <property type="entry name" value="antidote_CC2985"/>
    <property type="match status" value="1"/>
</dbReference>
<dbReference type="CDD" id="cd22231">
    <property type="entry name" value="RHH_NikR_HicB-like"/>
    <property type="match status" value="1"/>
</dbReference>
<dbReference type="InterPro" id="IPR038296">
    <property type="entry name" value="ParD_sf"/>
</dbReference>
<organism evidence="3 4">
    <name type="scientific">Caulobacter mirabilis</name>
    <dbReference type="NCBI Taxonomy" id="69666"/>
    <lineage>
        <taxon>Bacteria</taxon>
        <taxon>Pseudomonadati</taxon>
        <taxon>Pseudomonadota</taxon>
        <taxon>Alphaproteobacteria</taxon>
        <taxon>Caulobacterales</taxon>
        <taxon>Caulobacteraceae</taxon>
        <taxon>Caulobacter</taxon>
    </lineage>
</organism>
<dbReference type="Proteomes" id="UP000228945">
    <property type="component" value="Chromosome"/>
</dbReference>
<dbReference type="PANTHER" id="PTHR36582">
    <property type="entry name" value="ANTITOXIN PARD"/>
    <property type="match status" value="1"/>
</dbReference>
<evidence type="ECO:0000256" key="1">
    <source>
        <dbReference type="ARBA" id="ARBA00008580"/>
    </source>
</evidence>
<name>A0A2D2AUR3_9CAUL</name>
<dbReference type="InterPro" id="IPR022789">
    <property type="entry name" value="ParD"/>
</dbReference>
<dbReference type="Pfam" id="PF03693">
    <property type="entry name" value="ParD_antitoxin"/>
    <property type="match status" value="1"/>
</dbReference>
<dbReference type="PANTHER" id="PTHR36582:SF2">
    <property type="entry name" value="ANTITOXIN PARD"/>
    <property type="match status" value="1"/>
</dbReference>
<dbReference type="KEGG" id="cmb:CSW64_04655"/>
<comment type="similarity">
    <text evidence="1">Belongs to the ParD antitoxin family.</text>
</comment>
<dbReference type="RefSeq" id="WP_099621006.1">
    <property type="nucleotide sequence ID" value="NZ_CP024201.1"/>
</dbReference>
<proteinExistence type="inferred from homology"/>